<dbReference type="Pfam" id="PF00501">
    <property type="entry name" value="AMP-binding"/>
    <property type="match status" value="1"/>
</dbReference>
<dbReference type="InterPro" id="IPR050237">
    <property type="entry name" value="ATP-dep_AMP-bd_enzyme"/>
</dbReference>
<evidence type="ECO:0000259" key="1">
    <source>
        <dbReference type="Pfam" id="PF00501"/>
    </source>
</evidence>
<gene>
    <name evidence="3" type="ORF">ACFPUY_37500</name>
</gene>
<dbReference type="Pfam" id="PF13193">
    <property type="entry name" value="AMP-binding_C"/>
    <property type="match status" value="1"/>
</dbReference>
<accession>A0ABW1C7S3</accession>
<dbReference type="PROSITE" id="PS00455">
    <property type="entry name" value="AMP_BINDING"/>
    <property type="match status" value="1"/>
</dbReference>
<dbReference type="InterPro" id="IPR020845">
    <property type="entry name" value="AMP-binding_CS"/>
</dbReference>
<proteinExistence type="predicted"/>
<dbReference type="PANTHER" id="PTHR43767:SF12">
    <property type="entry name" value="AMP-DEPENDENT SYNTHETASE AND LIGASE"/>
    <property type="match status" value="1"/>
</dbReference>
<dbReference type="NCBIfam" id="NF004837">
    <property type="entry name" value="PRK06187.1"/>
    <property type="match status" value="1"/>
</dbReference>
<keyword evidence="3" id="KW-0436">Ligase</keyword>
<evidence type="ECO:0000259" key="2">
    <source>
        <dbReference type="Pfam" id="PF13193"/>
    </source>
</evidence>
<dbReference type="GO" id="GO:0016874">
    <property type="term" value="F:ligase activity"/>
    <property type="evidence" value="ECO:0007669"/>
    <property type="project" value="UniProtKB-KW"/>
</dbReference>
<organism evidence="3 4">
    <name type="scientific">Nonomuraea harbinensis</name>
    <dbReference type="NCBI Taxonomy" id="1286938"/>
    <lineage>
        <taxon>Bacteria</taxon>
        <taxon>Bacillati</taxon>
        <taxon>Actinomycetota</taxon>
        <taxon>Actinomycetes</taxon>
        <taxon>Streptosporangiales</taxon>
        <taxon>Streptosporangiaceae</taxon>
        <taxon>Nonomuraea</taxon>
    </lineage>
</organism>
<reference evidence="4" key="1">
    <citation type="journal article" date="2019" name="Int. J. Syst. Evol. Microbiol.">
        <title>The Global Catalogue of Microorganisms (GCM) 10K type strain sequencing project: providing services to taxonomists for standard genome sequencing and annotation.</title>
        <authorList>
            <consortium name="The Broad Institute Genomics Platform"/>
            <consortium name="The Broad Institute Genome Sequencing Center for Infectious Disease"/>
            <person name="Wu L."/>
            <person name="Ma J."/>
        </authorList>
    </citation>
    <scope>NUCLEOTIDE SEQUENCE [LARGE SCALE GENOMIC DNA]</scope>
    <source>
        <strain evidence="4">CGMCC 4.7106</strain>
    </source>
</reference>
<dbReference type="Proteomes" id="UP001596096">
    <property type="component" value="Unassembled WGS sequence"/>
</dbReference>
<sequence>MANLAVMLEGAAATHPDRVAVIQGDSELSYRDVDAAARRVAGVLVSAGIRPGDRVAFSCPNVAEFPIVYYGILKAGAAVVPLNVLLRGREIAYHLADSRAKVYIAHRGTAALPIGEEALEGFRATESCERLFLVGAEPGAVPEGADRLEDAMADVRDVFDTVEVDDEETAVVLYTSGTTGQPKGAELRHRNMRDNAYSVSKVFACDAARPDTYLAVLPLYHSYGQTVVQNIGFAFGGTIVMLPRFDAQEALELMRRHRVTFFSGVPTMYWGLMAAANESVDVAQVARDLRVANCGGAPLPVEMHRRFEERFGVTILEGYGLSETSPVASFNPFGREPKVGSIGVPIPDVEMKLIGDDWSDVDPSPGTVGEIAIRGHNVMKGYFGRPEATRAVIRDGWFRTGDLARRDEDGYYFIVDRSKDLIIRGGYNVYPREVEELLIQHPRVSLAAVVGVPHEALGEEVIAVVVREPGADVTEEELVAWGKERLAAYKYPRQVRFVTEMPLTSTGKILKRELKEMMAGA</sequence>
<keyword evidence="4" id="KW-1185">Reference proteome</keyword>
<dbReference type="RefSeq" id="WP_219545650.1">
    <property type="nucleotide sequence ID" value="NZ_JAHKRN010000017.1"/>
</dbReference>
<name>A0ABW1C7S3_9ACTN</name>
<dbReference type="CDD" id="cd05936">
    <property type="entry name" value="FC-FACS_FadD_like"/>
    <property type="match status" value="1"/>
</dbReference>
<dbReference type="InterPro" id="IPR025110">
    <property type="entry name" value="AMP-bd_C"/>
</dbReference>
<dbReference type="InterPro" id="IPR000873">
    <property type="entry name" value="AMP-dep_synth/lig_dom"/>
</dbReference>
<protein>
    <submittedName>
        <fullName evidence="3">Long-chain fatty acid--CoA ligase</fullName>
    </submittedName>
</protein>
<dbReference type="EMBL" id="JBHSNW010000027">
    <property type="protein sequence ID" value="MFC5820825.1"/>
    <property type="molecule type" value="Genomic_DNA"/>
</dbReference>
<evidence type="ECO:0000313" key="3">
    <source>
        <dbReference type="EMBL" id="MFC5820825.1"/>
    </source>
</evidence>
<evidence type="ECO:0000313" key="4">
    <source>
        <dbReference type="Proteomes" id="UP001596096"/>
    </source>
</evidence>
<feature type="domain" description="AMP-dependent synthetase/ligase" evidence="1">
    <location>
        <begin position="9"/>
        <end position="383"/>
    </location>
</feature>
<comment type="caution">
    <text evidence="3">The sequence shown here is derived from an EMBL/GenBank/DDBJ whole genome shotgun (WGS) entry which is preliminary data.</text>
</comment>
<dbReference type="PANTHER" id="PTHR43767">
    <property type="entry name" value="LONG-CHAIN-FATTY-ACID--COA LIGASE"/>
    <property type="match status" value="1"/>
</dbReference>
<feature type="domain" description="AMP-binding enzyme C-terminal" evidence="2">
    <location>
        <begin position="433"/>
        <end position="508"/>
    </location>
</feature>